<dbReference type="AlphaFoldDB" id="A0AAE0W746"/>
<name>A0AAE0W746_9BIVA</name>
<protein>
    <submittedName>
        <fullName evidence="1">Uncharacterized protein</fullName>
    </submittedName>
</protein>
<evidence type="ECO:0000313" key="2">
    <source>
        <dbReference type="Proteomes" id="UP001195483"/>
    </source>
</evidence>
<reference evidence="1" key="2">
    <citation type="journal article" date="2021" name="Genome Biol. Evol.">
        <title>Developing a high-quality reference genome for a parasitic bivalve with doubly uniparental inheritance (Bivalvia: Unionida).</title>
        <authorList>
            <person name="Smith C.H."/>
        </authorList>
    </citation>
    <scope>NUCLEOTIDE SEQUENCE</scope>
    <source>
        <strain evidence="1">CHS0354</strain>
        <tissue evidence="1">Mantle</tissue>
    </source>
</reference>
<proteinExistence type="predicted"/>
<dbReference type="Proteomes" id="UP001195483">
    <property type="component" value="Unassembled WGS sequence"/>
</dbReference>
<accession>A0AAE0W746</accession>
<organism evidence="1 2">
    <name type="scientific">Potamilus streckersoni</name>
    <dbReference type="NCBI Taxonomy" id="2493646"/>
    <lineage>
        <taxon>Eukaryota</taxon>
        <taxon>Metazoa</taxon>
        <taxon>Spiralia</taxon>
        <taxon>Lophotrochozoa</taxon>
        <taxon>Mollusca</taxon>
        <taxon>Bivalvia</taxon>
        <taxon>Autobranchia</taxon>
        <taxon>Heteroconchia</taxon>
        <taxon>Palaeoheterodonta</taxon>
        <taxon>Unionida</taxon>
        <taxon>Unionoidea</taxon>
        <taxon>Unionidae</taxon>
        <taxon>Ambleminae</taxon>
        <taxon>Lampsilini</taxon>
        <taxon>Potamilus</taxon>
    </lineage>
</organism>
<dbReference type="EMBL" id="JAEAOA010001148">
    <property type="protein sequence ID" value="KAK3602882.1"/>
    <property type="molecule type" value="Genomic_DNA"/>
</dbReference>
<evidence type="ECO:0000313" key="1">
    <source>
        <dbReference type="EMBL" id="KAK3602882.1"/>
    </source>
</evidence>
<comment type="caution">
    <text evidence="1">The sequence shown here is derived from an EMBL/GenBank/DDBJ whole genome shotgun (WGS) entry which is preliminary data.</text>
</comment>
<reference evidence="1" key="1">
    <citation type="journal article" date="2021" name="Genome Biol. Evol.">
        <title>A High-Quality Reference Genome for a Parasitic Bivalve with Doubly Uniparental Inheritance (Bivalvia: Unionida).</title>
        <authorList>
            <person name="Smith C.H."/>
        </authorList>
    </citation>
    <scope>NUCLEOTIDE SEQUENCE</scope>
    <source>
        <strain evidence="1">CHS0354</strain>
    </source>
</reference>
<keyword evidence="2" id="KW-1185">Reference proteome</keyword>
<sequence length="127" mass="14526">MNDFHISKALKWKIGNRKIFSSAANLIRYADSLYVCCQESDIKSLNTCLKLGMHFPNNNVIHQLPFSIVPMNLPHKVFVVDLSLLRKFLAASPLINLSSDIINKPTVYPITHDNLFSAFLESFHMYE</sequence>
<reference evidence="1" key="3">
    <citation type="submission" date="2023-05" db="EMBL/GenBank/DDBJ databases">
        <authorList>
            <person name="Smith C.H."/>
        </authorList>
    </citation>
    <scope>NUCLEOTIDE SEQUENCE</scope>
    <source>
        <strain evidence="1">CHS0354</strain>
        <tissue evidence="1">Mantle</tissue>
    </source>
</reference>
<gene>
    <name evidence="1" type="ORF">CHS0354_018742</name>
</gene>